<evidence type="ECO:0000313" key="3">
    <source>
        <dbReference type="Proteomes" id="UP000297025"/>
    </source>
</evidence>
<dbReference type="PANTHER" id="PTHR37312">
    <property type="entry name" value="MEMBRANE-BOUND ACYLTRANSFERASE YKRP-RELATED"/>
    <property type="match status" value="1"/>
</dbReference>
<dbReference type="OrthoDB" id="6623990at2"/>
<dbReference type="RefSeq" id="WP_135833228.1">
    <property type="nucleotide sequence ID" value="NZ_CP038462.1"/>
</dbReference>
<feature type="compositionally biased region" description="Polar residues" evidence="1">
    <location>
        <begin position="104"/>
        <end position="116"/>
    </location>
</feature>
<sequence>MPTVTSRPGREAASAPLRRDPWIDNAKTVLVTLVVVGHFLTIAPESAPAAHVYDFLYLFHIPAFVLVSGGRRATRPGAGATSPSSSRSSWSPTSCSPRRWAGCGSTSPTTSRAWSR</sequence>
<evidence type="ECO:0008006" key="4">
    <source>
        <dbReference type="Google" id="ProtNLM"/>
    </source>
</evidence>
<feature type="compositionally biased region" description="Low complexity" evidence="1">
    <location>
        <begin position="72"/>
        <end position="100"/>
    </location>
</feature>
<protein>
    <recommendedName>
        <fullName evidence="4">Acyltransferase 3 domain-containing protein</fullName>
    </recommendedName>
</protein>
<organism evidence="2 3">
    <name type="scientific">Nocardioides daphniae</name>
    <dbReference type="NCBI Taxonomy" id="402297"/>
    <lineage>
        <taxon>Bacteria</taxon>
        <taxon>Bacillati</taxon>
        <taxon>Actinomycetota</taxon>
        <taxon>Actinomycetes</taxon>
        <taxon>Propionibacteriales</taxon>
        <taxon>Nocardioidaceae</taxon>
        <taxon>Nocardioides</taxon>
    </lineage>
</organism>
<dbReference type="KEGG" id="ndp:E2C04_15130"/>
<evidence type="ECO:0000313" key="2">
    <source>
        <dbReference type="EMBL" id="QCC78190.1"/>
    </source>
</evidence>
<dbReference type="AlphaFoldDB" id="A0A4P7UD84"/>
<reference evidence="2 3" key="1">
    <citation type="journal article" date="2008" name="Int. J. Syst. Evol. Microbiol.">
        <title>Nocardioides daphniae sp. nov., isolated from Daphnia cucullata (Crustacea: Cladocera).</title>
        <authorList>
            <person name="Toth E.M."/>
            <person name="Keki Z."/>
            <person name="Homonnay Z.G."/>
            <person name="Borsodi A.K."/>
            <person name="Marialigeti K."/>
            <person name="Schumann P."/>
        </authorList>
    </citation>
    <scope>NUCLEOTIDE SEQUENCE [LARGE SCALE GENOMIC DNA]</scope>
    <source>
        <strain evidence="2 3">JCM 16608</strain>
    </source>
</reference>
<dbReference type="Proteomes" id="UP000297025">
    <property type="component" value="Chromosome"/>
</dbReference>
<dbReference type="EMBL" id="CP038462">
    <property type="protein sequence ID" value="QCC78190.1"/>
    <property type="molecule type" value="Genomic_DNA"/>
</dbReference>
<proteinExistence type="predicted"/>
<feature type="region of interest" description="Disordered" evidence="1">
    <location>
        <begin position="72"/>
        <end position="116"/>
    </location>
</feature>
<name>A0A4P7UD84_9ACTN</name>
<evidence type="ECO:0000256" key="1">
    <source>
        <dbReference type="SAM" id="MobiDB-lite"/>
    </source>
</evidence>
<dbReference type="InterPro" id="IPR052734">
    <property type="entry name" value="Nod_factor_acetyltransferase"/>
</dbReference>
<accession>A0A4P7UD84</accession>
<dbReference type="PANTHER" id="PTHR37312:SF1">
    <property type="entry name" value="MEMBRANE-BOUND ACYLTRANSFERASE YKRP-RELATED"/>
    <property type="match status" value="1"/>
</dbReference>
<gene>
    <name evidence="2" type="ORF">E2C04_15130</name>
</gene>